<feature type="compositionally biased region" description="Polar residues" evidence="12">
    <location>
        <begin position="139"/>
        <end position="155"/>
    </location>
</feature>
<evidence type="ECO:0000256" key="3">
    <source>
        <dbReference type="ARBA" id="ARBA00022448"/>
    </source>
</evidence>
<evidence type="ECO:0000256" key="10">
    <source>
        <dbReference type="ARBA" id="ARBA00029983"/>
    </source>
</evidence>
<dbReference type="GO" id="GO:0044614">
    <property type="term" value="C:nuclear pore cytoplasmic filaments"/>
    <property type="evidence" value="ECO:0007669"/>
    <property type="project" value="TreeGrafter"/>
</dbReference>
<feature type="region of interest" description="Disordered" evidence="12">
    <location>
        <begin position="90"/>
        <end position="202"/>
    </location>
</feature>
<evidence type="ECO:0000256" key="5">
    <source>
        <dbReference type="ARBA" id="ARBA00022927"/>
    </source>
</evidence>
<evidence type="ECO:0000256" key="11">
    <source>
        <dbReference type="SAM" id="Coils"/>
    </source>
</evidence>
<gene>
    <name evidence="13" type="ORF">M430DRAFT_102090</name>
</gene>
<dbReference type="InterPro" id="IPR012476">
    <property type="entry name" value="GLE1"/>
</dbReference>
<evidence type="ECO:0000256" key="12">
    <source>
        <dbReference type="SAM" id="MobiDB-lite"/>
    </source>
</evidence>
<dbReference type="Pfam" id="PF07817">
    <property type="entry name" value="GLE1"/>
    <property type="match status" value="1"/>
</dbReference>
<dbReference type="OrthoDB" id="420884at2759"/>
<sequence length="522" mass="57585">MLRRSHIGSPYNHDMRFETRNAEDVHKDALAAALAEHERVRAIALRAYELNELREAQERLRLQALQEEERVRIETERAKEECRLREIENKKKQIPVPAPRVKTPPPRAPSPPPPAVQAPAAPAPAAQAPKPQVPAAQKLTAQPNNQLPKPTSKPTSPADQTPPQKAPQPQQSSVTTVQPPSKEQTKPAPTQLAPSASKKPPHILADVDRYTEIHQSLKKLRATIVNEGKQNLPFKKKTGEMRRAIRTSMGQLTGEKGSNKQPMAKIVAVLKESFQVGSPGVDPSIFMVSKPGPSQQDVRNNGDELPMLFIYLLNQFAKAVVAQFVDEAGVSPKAAEPIGIVVASIFSNPELGWRGHSLIDILMAKMRVACPVLWGIRGSERTEEGRARLGWKKDDEGNWIPEQVHVTRMTGLGAGYAAISLRDFSKSRNENPWPPWHYWRAMASITSTPPSEASSTQYVVLKSMVENYEQRFLGFYGNAALAALRIALVDFPGRAVERSAASSALAVLADKLKRDKGLDLMS</sequence>
<dbReference type="EMBL" id="KZ679011">
    <property type="protein sequence ID" value="PSS18858.1"/>
    <property type="molecule type" value="Genomic_DNA"/>
</dbReference>
<feature type="compositionally biased region" description="Low complexity" evidence="12">
    <location>
        <begin position="117"/>
        <end position="137"/>
    </location>
</feature>
<dbReference type="Gene3D" id="1.25.40.510">
    <property type="entry name" value="GLE1-like"/>
    <property type="match status" value="1"/>
</dbReference>
<dbReference type="Proteomes" id="UP000241818">
    <property type="component" value="Unassembled WGS sequence"/>
</dbReference>
<evidence type="ECO:0000256" key="1">
    <source>
        <dbReference type="ARBA" id="ARBA00004567"/>
    </source>
</evidence>
<evidence type="ECO:0000256" key="4">
    <source>
        <dbReference type="ARBA" id="ARBA00022816"/>
    </source>
</evidence>
<dbReference type="GO" id="GO:0005737">
    <property type="term" value="C:cytoplasm"/>
    <property type="evidence" value="ECO:0007669"/>
    <property type="project" value="TreeGrafter"/>
</dbReference>
<name>A0A2T3B2S3_AMORE</name>
<dbReference type="InParanoid" id="A0A2T3B2S3"/>
<dbReference type="GO" id="GO:0031369">
    <property type="term" value="F:translation initiation factor binding"/>
    <property type="evidence" value="ECO:0007669"/>
    <property type="project" value="TreeGrafter"/>
</dbReference>
<dbReference type="GeneID" id="36568847"/>
<organism evidence="13 14">
    <name type="scientific">Amorphotheca resinae ATCC 22711</name>
    <dbReference type="NCBI Taxonomy" id="857342"/>
    <lineage>
        <taxon>Eukaryota</taxon>
        <taxon>Fungi</taxon>
        <taxon>Dikarya</taxon>
        <taxon>Ascomycota</taxon>
        <taxon>Pezizomycotina</taxon>
        <taxon>Leotiomycetes</taxon>
        <taxon>Helotiales</taxon>
        <taxon>Amorphothecaceae</taxon>
        <taxon>Amorphotheca</taxon>
    </lineage>
</organism>
<feature type="compositionally biased region" description="Pro residues" evidence="12">
    <location>
        <begin position="96"/>
        <end position="116"/>
    </location>
</feature>
<evidence type="ECO:0000256" key="7">
    <source>
        <dbReference type="ARBA" id="ARBA00023132"/>
    </source>
</evidence>
<evidence type="ECO:0000256" key="8">
    <source>
        <dbReference type="ARBA" id="ARBA00023242"/>
    </source>
</evidence>
<evidence type="ECO:0000313" key="13">
    <source>
        <dbReference type="EMBL" id="PSS18858.1"/>
    </source>
</evidence>
<keyword evidence="7" id="KW-0906">Nuclear pore complex</keyword>
<feature type="coiled-coil region" evidence="11">
    <location>
        <begin position="50"/>
        <end position="90"/>
    </location>
</feature>
<keyword evidence="8" id="KW-0539">Nucleus</keyword>
<feature type="compositionally biased region" description="Polar residues" evidence="12">
    <location>
        <begin position="172"/>
        <end position="182"/>
    </location>
</feature>
<dbReference type="STRING" id="857342.A0A2T3B2S3"/>
<proteinExistence type="inferred from homology"/>
<dbReference type="GO" id="GO:0015031">
    <property type="term" value="P:protein transport"/>
    <property type="evidence" value="ECO:0007669"/>
    <property type="project" value="UniProtKB-KW"/>
</dbReference>
<dbReference type="GO" id="GO:0016973">
    <property type="term" value="P:poly(A)+ mRNA export from nucleus"/>
    <property type="evidence" value="ECO:0007669"/>
    <property type="project" value="InterPro"/>
</dbReference>
<keyword evidence="4" id="KW-0509">mRNA transport</keyword>
<dbReference type="RefSeq" id="XP_024721210.1">
    <property type="nucleotide sequence ID" value="XM_024860766.1"/>
</dbReference>
<dbReference type="GO" id="GO:0000822">
    <property type="term" value="F:inositol hexakisphosphate binding"/>
    <property type="evidence" value="ECO:0007669"/>
    <property type="project" value="TreeGrafter"/>
</dbReference>
<keyword evidence="5" id="KW-0653">Protein transport</keyword>
<keyword evidence="6" id="KW-0811">Translocation</keyword>
<evidence type="ECO:0000256" key="2">
    <source>
        <dbReference type="ARBA" id="ARBA00011056"/>
    </source>
</evidence>
<feature type="compositionally biased region" description="Low complexity" evidence="12">
    <location>
        <begin position="157"/>
        <end position="171"/>
    </location>
</feature>
<dbReference type="GO" id="GO:0005543">
    <property type="term" value="F:phospholipid binding"/>
    <property type="evidence" value="ECO:0007669"/>
    <property type="project" value="TreeGrafter"/>
</dbReference>
<keyword evidence="14" id="KW-1185">Reference proteome</keyword>
<keyword evidence="3" id="KW-0813">Transport</keyword>
<dbReference type="InterPro" id="IPR038506">
    <property type="entry name" value="GLE1-like_sf"/>
</dbReference>
<protein>
    <recommendedName>
        <fullName evidence="9">mRNA export factor GLE1</fullName>
    </recommendedName>
    <alternativeName>
        <fullName evidence="10">Nucleoporin GLE1</fullName>
    </alternativeName>
</protein>
<evidence type="ECO:0000313" key="14">
    <source>
        <dbReference type="Proteomes" id="UP000241818"/>
    </source>
</evidence>
<dbReference type="AlphaFoldDB" id="A0A2T3B2S3"/>
<comment type="subcellular location">
    <subcellularLocation>
        <location evidence="1">Nucleus</location>
        <location evidence="1">Nuclear pore complex</location>
    </subcellularLocation>
</comment>
<evidence type="ECO:0000256" key="6">
    <source>
        <dbReference type="ARBA" id="ARBA00023010"/>
    </source>
</evidence>
<accession>A0A2T3B2S3</accession>
<reference evidence="13 14" key="1">
    <citation type="journal article" date="2018" name="New Phytol.">
        <title>Comparative genomics and transcriptomics depict ericoid mycorrhizal fungi as versatile saprotrophs and plant mutualists.</title>
        <authorList>
            <person name="Martino E."/>
            <person name="Morin E."/>
            <person name="Grelet G.A."/>
            <person name="Kuo A."/>
            <person name="Kohler A."/>
            <person name="Daghino S."/>
            <person name="Barry K.W."/>
            <person name="Cichocki N."/>
            <person name="Clum A."/>
            <person name="Dockter R.B."/>
            <person name="Hainaut M."/>
            <person name="Kuo R.C."/>
            <person name="LaButti K."/>
            <person name="Lindahl B.D."/>
            <person name="Lindquist E.A."/>
            <person name="Lipzen A."/>
            <person name="Khouja H.R."/>
            <person name="Magnuson J."/>
            <person name="Murat C."/>
            <person name="Ohm R.A."/>
            <person name="Singer S.W."/>
            <person name="Spatafora J.W."/>
            <person name="Wang M."/>
            <person name="Veneault-Fourrey C."/>
            <person name="Henrissat B."/>
            <person name="Grigoriev I.V."/>
            <person name="Martin F.M."/>
            <person name="Perotto S."/>
        </authorList>
    </citation>
    <scope>NUCLEOTIDE SEQUENCE [LARGE SCALE GENOMIC DNA]</scope>
    <source>
        <strain evidence="13 14">ATCC 22711</strain>
    </source>
</reference>
<dbReference type="PANTHER" id="PTHR12960:SF0">
    <property type="entry name" value="MRNA EXPORT FACTOR GLE1"/>
    <property type="match status" value="1"/>
</dbReference>
<evidence type="ECO:0000256" key="9">
    <source>
        <dbReference type="ARBA" id="ARBA00026227"/>
    </source>
</evidence>
<keyword evidence="11" id="KW-0175">Coiled coil</keyword>
<dbReference type="PANTHER" id="PTHR12960">
    <property type="entry name" value="GLE-1-RELATED"/>
    <property type="match status" value="1"/>
</dbReference>
<comment type="similarity">
    <text evidence="2">Belongs to the GLE1 family.</text>
</comment>